<reference evidence="1" key="1">
    <citation type="submission" date="2020-08" db="EMBL/GenBank/DDBJ databases">
        <title>Multicomponent nature underlies the extraordinary mechanical properties of spider dragline silk.</title>
        <authorList>
            <person name="Kono N."/>
            <person name="Nakamura H."/>
            <person name="Mori M."/>
            <person name="Yoshida Y."/>
            <person name="Ohtoshi R."/>
            <person name="Malay A.D."/>
            <person name="Moran D.A.P."/>
            <person name="Tomita M."/>
            <person name="Numata K."/>
            <person name="Arakawa K."/>
        </authorList>
    </citation>
    <scope>NUCLEOTIDE SEQUENCE</scope>
</reference>
<comment type="caution">
    <text evidence="1">The sequence shown here is derived from an EMBL/GenBank/DDBJ whole genome shotgun (WGS) entry which is preliminary data.</text>
</comment>
<name>A0A8X6K9I0_NEPPI</name>
<evidence type="ECO:0008006" key="3">
    <source>
        <dbReference type="Google" id="ProtNLM"/>
    </source>
</evidence>
<evidence type="ECO:0000313" key="2">
    <source>
        <dbReference type="Proteomes" id="UP000887013"/>
    </source>
</evidence>
<accession>A0A8X6K9I0</accession>
<protein>
    <recommendedName>
        <fullName evidence="3">CCHC-type domain-containing protein</fullName>
    </recommendedName>
</protein>
<organism evidence="1 2">
    <name type="scientific">Nephila pilipes</name>
    <name type="common">Giant wood spider</name>
    <name type="synonym">Nephila maculata</name>
    <dbReference type="NCBI Taxonomy" id="299642"/>
    <lineage>
        <taxon>Eukaryota</taxon>
        <taxon>Metazoa</taxon>
        <taxon>Ecdysozoa</taxon>
        <taxon>Arthropoda</taxon>
        <taxon>Chelicerata</taxon>
        <taxon>Arachnida</taxon>
        <taxon>Araneae</taxon>
        <taxon>Araneomorphae</taxon>
        <taxon>Entelegynae</taxon>
        <taxon>Araneoidea</taxon>
        <taxon>Nephilidae</taxon>
        <taxon>Nephila</taxon>
    </lineage>
</organism>
<gene>
    <name evidence="1" type="ORF">NPIL_157591</name>
</gene>
<proteinExistence type="predicted"/>
<dbReference type="Proteomes" id="UP000887013">
    <property type="component" value="Unassembled WGS sequence"/>
</dbReference>
<evidence type="ECO:0000313" key="1">
    <source>
        <dbReference type="EMBL" id="GFS33289.1"/>
    </source>
</evidence>
<keyword evidence="2" id="KW-1185">Reference proteome</keyword>
<dbReference type="AlphaFoldDB" id="A0A8X6K9I0"/>
<dbReference type="EMBL" id="BMAW01042252">
    <property type="protein sequence ID" value="GFS33289.1"/>
    <property type="molecule type" value="Genomic_DNA"/>
</dbReference>
<sequence>MKNGMQEEFRILKNIDIPTATGIQDIKSYILAWGEGWQTSTMITCFSCERKDHTARFCPSRIPQRKGTESNDQGNTVTAAKPSVSRDFTVLTAKISVPMQDITNVKNL</sequence>